<dbReference type="Proteomes" id="UP000317982">
    <property type="component" value="Unassembled WGS sequence"/>
</dbReference>
<evidence type="ECO:0000313" key="3">
    <source>
        <dbReference type="Proteomes" id="UP000317982"/>
    </source>
</evidence>
<evidence type="ECO:0000313" key="2">
    <source>
        <dbReference type="EMBL" id="TQS42364.1"/>
    </source>
</evidence>
<accession>A0A545AM17</accession>
<proteinExistence type="predicted"/>
<gene>
    <name evidence="2" type="ORF">FL583_23910</name>
</gene>
<name>A0A545AM17_9ACTN</name>
<dbReference type="InterPro" id="IPR007815">
    <property type="entry name" value="Emycin_Estase"/>
</dbReference>
<dbReference type="AlphaFoldDB" id="A0A545AM17"/>
<dbReference type="OrthoDB" id="4329964at2"/>
<organism evidence="2 3">
    <name type="scientific">Cryptosporangium phraense</name>
    <dbReference type="NCBI Taxonomy" id="2593070"/>
    <lineage>
        <taxon>Bacteria</taxon>
        <taxon>Bacillati</taxon>
        <taxon>Actinomycetota</taxon>
        <taxon>Actinomycetes</taxon>
        <taxon>Cryptosporangiales</taxon>
        <taxon>Cryptosporangiaceae</taxon>
        <taxon>Cryptosporangium</taxon>
    </lineage>
</organism>
<reference evidence="2 3" key="1">
    <citation type="submission" date="2019-07" db="EMBL/GenBank/DDBJ databases">
        <title>Cryptosporangium phraense sp. nov., isolated from plant litter.</title>
        <authorList>
            <person name="Suriyachadkun C."/>
        </authorList>
    </citation>
    <scope>NUCLEOTIDE SEQUENCE [LARGE SCALE GENOMIC DNA]</scope>
    <source>
        <strain evidence="2 3">A-T 5661</strain>
    </source>
</reference>
<dbReference type="GO" id="GO:0046677">
    <property type="term" value="P:response to antibiotic"/>
    <property type="evidence" value="ECO:0007669"/>
    <property type="project" value="InterPro"/>
</dbReference>
<comment type="caution">
    <text evidence="2">The sequence shown here is derived from an EMBL/GenBank/DDBJ whole genome shotgun (WGS) entry which is preliminary data.</text>
</comment>
<dbReference type="InterPro" id="IPR052036">
    <property type="entry name" value="Hydrolase/PRTase-associated"/>
</dbReference>
<dbReference type="InterPro" id="IPR045676">
    <property type="entry name" value="DUF6194"/>
</dbReference>
<dbReference type="SUPFAM" id="SSF159501">
    <property type="entry name" value="EreA/ChaN-like"/>
    <property type="match status" value="1"/>
</dbReference>
<dbReference type="RefSeq" id="WP_142707054.1">
    <property type="nucleotide sequence ID" value="NZ_VIRS01000018.1"/>
</dbReference>
<feature type="domain" description="DUF6194" evidence="1">
    <location>
        <begin position="374"/>
        <end position="522"/>
    </location>
</feature>
<dbReference type="InParanoid" id="A0A545AM17"/>
<dbReference type="Gene3D" id="3.30.1870.10">
    <property type="entry name" value="EreA-like, domain 2"/>
    <property type="match status" value="1"/>
</dbReference>
<dbReference type="EMBL" id="VIRS01000018">
    <property type="protein sequence ID" value="TQS42364.1"/>
    <property type="molecule type" value="Genomic_DNA"/>
</dbReference>
<dbReference type="Pfam" id="PF19694">
    <property type="entry name" value="DUF6194"/>
    <property type="match status" value="1"/>
</dbReference>
<dbReference type="PANTHER" id="PTHR31299:SF0">
    <property type="entry name" value="ESTERASE, PUTATIVE (AFU_ORTHOLOGUE AFUA_1G05850)-RELATED"/>
    <property type="match status" value="1"/>
</dbReference>
<protein>
    <submittedName>
        <fullName evidence="2">Erythromycin esterase family protein</fullName>
    </submittedName>
</protein>
<evidence type="ECO:0000259" key="1">
    <source>
        <dbReference type="Pfam" id="PF19694"/>
    </source>
</evidence>
<keyword evidence="3" id="KW-1185">Reference proteome</keyword>
<dbReference type="CDD" id="cd14728">
    <property type="entry name" value="Ere-like"/>
    <property type="match status" value="1"/>
</dbReference>
<dbReference type="PANTHER" id="PTHR31299">
    <property type="entry name" value="ESTERASE, PUTATIVE (AFU_ORTHOLOGUE AFUA_1G05850)-RELATED"/>
    <property type="match status" value="1"/>
</dbReference>
<dbReference type="Pfam" id="PF05139">
    <property type="entry name" value="Erythro_esteras"/>
    <property type="match status" value="1"/>
</dbReference>
<sequence>MDTLLSSSPELVALGEPTHGEQEFLRRRNALFADLVENHGFRSIAIESDRVAGLAVDDYVRGGAGTLESAMETGFTHNFGRFAANRELVEWMRDHPEPLAFHGFDAPTENTEAPSPRRFLTAVCEYVAPSAWAEIDDLLGDDEPWDEVLEAERSIGGSPRAVALRGRAEDLLSMLYERAPGLVAGSSLAVWRRMEVLAKAAVGMLRYHAEVARPGPDRIARLLSVRDAWMARNLLDIRLIEADRGPTLVFANNRHVQKYPGRIDVGGTEAEWAGAGAILSTLLGSRYVVITGSLGESGVAEVRAPAAGTYEAELADGLTVRPVLDAVQRADGSYRYFPLAAEDLATTDAVLHVAHGTAVAAPLPVGDLPVGPSADELAEWIGSLPGVGTVVATEEMGAPQNNWGNSFFSMTGDEYHPFATIVLQDMAGFDEESALGRAGVYRVNVHAGRDAFGALFGFAPRELAERRGEFDYSALDVLLPHPVYGAQGWVCVLNPSAERMPAVMKLVGDARHAAAARTARRAEAGPPAGSGGVTG</sequence>